<accession>A0A0E9TUG0</accession>
<proteinExistence type="predicted"/>
<reference evidence="1" key="2">
    <citation type="journal article" date="2015" name="Fish Shellfish Immunol.">
        <title>Early steps in the European eel (Anguilla anguilla)-Vibrio vulnificus interaction in the gills: Role of the RtxA13 toxin.</title>
        <authorList>
            <person name="Callol A."/>
            <person name="Pajuelo D."/>
            <person name="Ebbesson L."/>
            <person name="Teles M."/>
            <person name="MacKenzie S."/>
            <person name="Amaro C."/>
        </authorList>
    </citation>
    <scope>NUCLEOTIDE SEQUENCE</scope>
</reference>
<sequence>MISKSVESGVVVLGLTTTCTHTGPFQLRLDTPGADQLPYLATSKCESSFQLFLIKLDCGVNRILIIDLACELMAVGLI</sequence>
<evidence type="ECO:0000313" key="1">
    <source>
        <dbReference type="EMBL" id="JAH57211.1"/>
    </source>
</evidence>
<name>A0A0E9TUG0_ANGAN</name>
<protein>
    <submittedName>
        <fullName evidence="1">Uncharacterized protein</fullName>
    </submittedName>
</protein>
<organism evidence="1">
    <name type="scientific">Anguilla anguilla</name>
    <name type="common">European freshwater eel</name>
    <name type="synonym">Muraena anguilla</name>
    <dbReference type="NCBI Taxonomy" id="7936"/>
    <lineage>
        <taxon>Eukaryota</taxon>
        <taxon>Metazoa</taxon>
        <taxon>Chordata</taxon>
        <taxon>Craniata</taxon>
        <taxon>Vertebrata</taxon>
        <taxon>Euteleostomi</taxon>
        <taxon>Actinopterygii</taxon>
        <taxon>Neopterygii</taxon>
        <taxon>Teleostei</taxon>
        <taxon>Anguilliformes</taxon>
        <taxon>Anguillidae</taxon>
        <taxon>Anguilla</taxon>
    </lineage>
</organism>
<dbReference type="AlphaFoldDB" id="A0A0E9TUG0"/>
<dbReference type="EMBL" id="GBXM01051366">
    <property type="protein sequence ID" value="JAH57211.1"/>
    <property type="molecule type" value="Transcribed_RNA"/>
</dbReference>
<reference evidence="1" key="1">
    <citation type="submission" date="2014-11" db="EMBL/GenBank/DDBJ databases">
        <authorList>
            <person name="Amaro Gonzalez C."/>
        </authorList>
    </citation>
    <scope>NUCLEOTIDE SEQUENCE</scope>
</reference>